<comment type="caution">
    <text evidence="1">The sequence shown here is derived from an EMBL/GenBank/DDBJ whole genome shotgun (WGS) entry which is preliminary data.</text>
</comment>
<organism evidence="1 2">
    <name type="scientific">Stephania cephalantha</name>
    <dbReference type="NCBI Taxonomy" id="152367"/>
    <lineage>
        <taxon>Eukaryota</taxon>
        <taxon>Viridiplantae</taxon>
        <taxon>Streptophyta</taxon>
        <taxon>Embryophyta</taxon>
        <taxon>Tracheophyta</taxon>
        <taxon>Spermatophyta</taxon>
        <taxon>Magnoliopsida</taxon>
        <taxon>Ranunculales</taxon>
        <taxon>Menispermaceae</taxon>
        <taxon>Menispermoideae</taxon>
        <taxon>Cissampelideae</taxon>
        <taxon>Stephania</taxon>
    </lineage>
</organism>
<evidence type="ECO:0000313" key="1">
    <source>
        <dbReference type="EMBL" id="KAK9112279.1"/>
    </source>
</evidence>
<accession>A0AAP0IBC2</accession>
<proteinExistence type="predicted"/>
<keyword evidence="2" id="KW-1185">Reference proteome</keyword>
<reference evidence="1 2" key="1">
    <citation type="submission" date="2024-01" db="EMBL/GenBank/DDBJ databases">
        <title>Genome assemblies of Stephania.</title>
        <authorList>
            <person name="Yang L."/>
        </authorList>
    </citation>
    <scope>NUCLEOTIDE SEQUENCE [LARGE SCALE GENOMIC DNA]</scope>
    <source>
        <strain evidence="1">JXDWG</strain>
        <tissue evidence="1">Leaf</tissue>
    </source>
</reference>
<dbReference type="SUPFAM" id="SSF56219">
    <property type="entry name" value="DNase I-like"/>
    <property type="match status" value="1"/>
</dbReference>
<dbReference type="InterPro" id="IPR036691">
    <property type="entry name" value="Endo/exonu/phosph_ase_sf"/>
</dbReference>
<gene>
    <name evidence="1" type="ORF">Scep_019798</name>
</gene>
<dbReference type="Gene3D" id="3.60.10.10">
    <property type="entry name" value="Endonuclease/exonuclease/phosphatase"/>
    <property type="match status" value="1"/>
</dbReference>
<dbReference type="Proteomes" id="UP001419268">
    <property type="component" value="Unassembled WGS sequence"/>
</dbReference>
<evidence type="ECO:0008006" key="3">
    <source>
        <dbReference type="Google" id="ProtNLM"/>
    </source>
</evidence>
<dbReference type="AlphaFoldDB" id="A0AAP0IBC2"/>
<dbReference type="PANTHER" id="PTHR33710:SF77">
    <property type="entry name" value="DNASE I-LIKE SUPERFAMILY PROTEIN"/>
    <property type="match status" value="1"/>
</dbReference>
<dbReference type="PANTHER" id="PTHR33710">
    <property type="entry name" value="BNAC02G09200D PROTEIN"/>
    <property type="match status" value="1"/>
</dbReference>
<name>A0AAP0IBC2_9MAGN</name>
<dbReference type="EMBL" id="JBBNAG010000008">
    <property type="protein sequence ID" value="KAK9112279.1"/>
    <property type="molecule type" value="Genomic_DNA"/>
</dbReference>
<protein>
    <recommendedName>
        <fullName evidence="3">Endonuclease/exonuclease/phosphatase domain-containing protein</fullName>
    </recommendedName>
</protein>
<evidence type="ECO:0000313" key="2">
    <source>
        <dbReference type="Proteomes" id="UP001419268"/>
    </source>
</evidence>
<sequence length="249" mass="28935">MDTATNEKWRFVGVYMSSHRLSRINQFQMLQHRLSTYTELILLIGDWNSLTSQEEKFGGITWVYHDHNELIDFINSQKLTDLGFDGPMFTWTNRIDYLHRIGAKLDRALATHSWCDIFPGASFIVLDTLGSDHLLLLVDCKRNSYKHIRSIFRFDKRWLKDESLRRMRVGEAKSGGLLEKTKNKRSTDEQEQGADYWCNELLITWSTLSHLFPKSLVSDSTKLPDTYHARIGRATGMTDVAGGDWRRGR</sequence>